<dbReference type="SUPFAM" id="SSF53850">
    <property type="entry name" value="Periplasmic binding protein-like II"/>
    <property type="match status" value="1"/>
</dbReference>
<name>A0AAP5KCL8_9ENTE</name>
<gene>
    <name evidence="7" type="ORF">P7D69_15020</name>
    <name evidence="6" type="ORF">P7D78_00600</name>
</gene>
<reference evidence="6" key="1">
    <citation type="submission" date="2023-03" db="EMBL/GenBank/DDBJ databases">
        <authorList>
            <person name="Shen W."/>
            <person name="Cai J."/>
        </authorList>
    </citation>
    <scope>NUCLEOTIDE SEQUENCE</scope>
    <source>
        <strain evidence="6">B646-2</strain>
        <strain evidence="7">Y15</strain>
    </source>
</reference>
<evidence type="ECO:0000313" key="8">
    <source>
        <dbReference type="Proteomes" id="UP001249240"/>
    </source>
</evidence>
<dbReference type="SUPFAM" id="SSF46785">
    <property type="entry name" value="Winged helix' DNA-binding domain"/>
    <property type="match status" value="1"/>
</dbReference>
<dbReference type="GO" id="GO:0032993">
    <property type="term" value="C:protein-DNA complex"/>
    <property type="evidence" value="ECO:0007669"/>
    <property type="project" value="TreeGrafter"/>
</dbReference>
<evidence type="ECO:0000259" key="5">
    <source>
        <dbReference type="PROSITE" id="PS50931"/>
    </source>
</evidence>
<dbReference type="CDD" id="cd05466">
    <property type="entry name" value="PBP2_LTTR_substrate"/>
    <property type="match status" value="1"/>
</dbReference>
<evidence type="ECO:0000256" key="2">
    <source>
        <dbReference type="ARBA" id="ARBA00023015"/>
    </source>
</evidence>
<feature type="domain" description="HTH lysR-type" evidence="5">
    <location>
        <begin position="1"/>
        <end position="58"/>
    </location>
</feature>
<dbReference type="GO" id="GO:0003700">
    <property type="term" value="F:DNA-binding transcription factor activity"/>
    <property type="evidence" value="ECO:0007669"/>
    <property type="project" value="InterPro"/>
</dbReference>
<dbReference type="Proteomes" id="UP001254770">
    <property type="component" value="Unassembled WGS sequence"/>
</dbReference>
<dbReference type="InterPro" id="IPR000847">
    <property type="entry name" value="LysR_HTH_N"/>
</dbReference>
<dbReference type="PANTHER" id="PTHR30346:SF28">
    <property type="entry name" value="HTH-TYPE TRANSCRIPTIONAL REGULATOR CYNR"/>
    <property type="match status" value="1"/>
</dbReference>
<dbReference type="EMBL" id="JARPXM010000001">
    <property type="protein sequence ID" value="MDT2536607.1"/>
    <property type="molecule type" value="Genomic_DNA"/>
</dbReference>
<keyword evidence="2" id="KW-0805">Transcription regulation</keyword>
<accession>A0AAP5KCL8</accession>
<dbReference type="AlphaFoldDB" id="A0AAP5KCL8"/>
<protein>
    <submittedName>
        <fullName evidence="6">LysR family transcriptional regulator</fullName>
    </submittedName>
</protein>
<dbReference type="InterPro" id="IPR036390">
    <property type="entry name" value="WH_DNA-bd_sf"/>
</dbReference>
<dbReference type="PANTHER" id="PTHR30346">
    <property type="entry name" value="TRANSCRIPTIONAL DUAL REGULATOR HCAR-RELATED"/>
    <property type="match status" value="1"/>
</dbReference>
<organism evidence="6 8">
    <name type="scientific">Enterococcus raffinosus</name>
    <dbReference type="NCBI Taxonomy" id="71452"/>
    <lineage>
        <taxon>Bacteria</taxon>
        <taxon>Bacillati</taxon>
        <taxon>Bacillota</taxon>
        <taxon>Bacilli</taxon>
        <taxon>Lactobacillales</taxon>
        <taxon>Enterococcaceae</taxon>
        <taxon>Enterococcus</taxon>
    </lineage>
</organism>
<dbReference type="EMBL" id="JARPXL010000017">
    <property type="protein sequence ID" value="MDT2545660.1"/>
    <property type="molecule type" value="Genomic_DNA"/>
</dbReference>
<dbReference type="GO" id="GO:0003677">
    <property type="term" value="F:DNA binding"/>
    <property type="evidence" value="ECO:0007669"/>
    <property type="project" value="UniProtKB-KW"/>
</dbReference>
<evidence type="ECO:0000256" key="3">
    <source>
        <dbReference type="ARBA" id="ARBA00023125"/>
    </source>
</evidence>
<dbReference type="Pfam" id="PF00126">
    <property type="entry name" value="HTH_1"/>
    <property type="match status" value="1"/>
</dbReference>
<dbReference type="PROSITE" id="PS50931">
    <property type="entry name" value="HTH_LYSR"/>
    <property type="match status" value="1"/>
</dbReference>
<dbReference type="GeneID" id="67041886"/>
<dbReference type="InterPro" id="IPR036388">
    <property type="entry name" value="WH-like_DNA-bd_sf"/>
</dbReference>
<evidence type="ECO:0000313" key="7">
    <source>
        <dbReference type="EMBL" id="MDT2545660.1"/>
    </source>
</evidence>
<evidence type="ECO:0000256" key="1">
    <source>
        <dbReference type="ARBA" id="ARBA00009437"/>
    </source>
</evidence>
<dbReference type="InterPro" id="IPR005119">
    <property type="entry name" value="LysR_subst-bd"/>
</dbReference>
<keyword evidence="3" id="KW-0238">DNA-binding</keyword>
<evidence type="ECO:0000313" key="6">
    <source>
        <dbReference type="EMBL" id="MDT2536607.1"/>
    </source>
</evidence>
<dbReference type="Gene3D" id="3.40.190.10">
    <property type="entry name" value="Periplasmic binding protein-like II"/>
    <property type="match status" value="2"/>
</dbReference>
<comment type="caution">
    <text evidence="6">The sequence shown here is derived from an EMBL/GenBank/DDBJ whole genome shotgun (WGS) entry which is preliminary data.</text>
</comment>
<dbReference type="RefSeq" id="WP_028020083.1">
    <property type="nucleotide sequence ID" value="NZ_CABLCA010000002.1"/>
</dbReference>
<dbReference type="Gene3D" id="1.10.10.10">
    <property type="entry name" value="Winged helix-like DNA-binding domain superfamily/Winged helix DNA-binding domain"/>
    <property type="match status" value="1"/>
</dbReference>
<proteinExistence type="inferred from homology"/>
<dbReference type="PRINTS" id="PR00039">
    <property type="entry name" value="HTHLYSR"/>
</dbReference>
<dbReference type="Proteomes" id="UP001249240">
    <property type="component" value="Unassembled WGS sequence"/>
</dbReference>
<comment type="similarity">
    <text evidence="1">Belongs to the LysR transcriptional regulatory family.</text>
</comment>
<dbReference type="Pfam" id="PF03466">
    <property type="entry name" value="LysR_substrate"/>
    <property type="match status" value="1"/>
</dbReference>
<dbReference type="FunFam" id="1.10.10.10:FF:000001">
    <property type="entry name" value="LysR family transcriptional regulator"/>
    <property type="match status" value="1"/>
</dbReference>
<evidence type="ECO:0000256" key="4">
    <source>
        <dbReference type="ARBA" id="ARBA00023163"/>
    </source>
</evidence>
<sequence length="302" mass="34824">MLFKQMRYFVSVVENNSFTEAAEQEFVSQSAISQQIQTLEKELGVDLLLRQHRKFSLTPAGDYFYRESRQILQQVERITRETKRMGNDEEKNLKIGYLQLYGGQILYQAITKFSELYPEVSIDLINGTHEELYQELLQHTVNLVLSDQRRAFSTDYVNYELIQSETFIEISLRNPLSKNEALDVGKLSNTPCILITSKDQSEHEEAFYADTLGFAGTFIHADNLEEARLMVAGNRGFLPVESVGILPNPVPTTKRIPAKREGSAIKRKYCAFWKKTETNDYIEEFAKRLKELIQINQSQNLS</sequence>
<keyword evidence="4" id="KW-0804">Transcription</keyword>